<dbReference type="InterPro" id="IPR016181">
    <property type="entry name" value="Acyl_CoA_acyltransferase"/>
</dbReference>
<dbReference type="SUPFAM" id="SSF55729">
    <property type="entry name" value="Acyl-CoA N-acyltransferases (Nat)"/>
    <property type="match status" value="1"/>
</dbReference>
<dbReference type="InterPro" id="IPR000182">
    <property type="entry name" value="GNAT_dom"/>
</dbReference>
<dbReference type="PANTHER" id="PTHR43441">
    <property type="entry name" value="RIBOSOMAL-PROTEIN-SERINE ACETYLTRANSFERASE"/>
    <property type="match status" value="1"/>
</dbReference>
<feature type="domain" description="N-acetyltransferase" evidence="1">
    <location>
        <begin position="9"/>
        <end position="168"/>
    </location>
</feature>
<evidence type="ECO:0000313" key="3">
    <source>
        <dbReference type="Proteomes" id="UP001221208"/>
    </source>
</evidence>
<dbReference type="EMBL" id="JAQQXR010000011">
    <property type="protein sequence ID" value="MDC8760197.1"/>
    <property type="molecule type" value="Genomic_DNA"/>
</dbReference>
<dbReference type="PROSITE" id="PS51186">
    <property type="entry name" value="GNAT"/>
    <property type="match status" value="1"/>
</dbReference>
<protein>
    <submittedName>
        <fullName evidence="2">GNAT family N-acetyltransferase</fullName>
    </submittedName>
</protein>
<organism evidence="2 3">
    <name type="scientific">Janthinobacterium fluminis</name>
    <dbReference type="NCBI Taxonomy" id="2987524"/>
    <lineage>
        <taxon>Bacteria</taxon>
        <taxon>Pseudomonadati</taxon>
        <taxon>Pseudomonadota</taxon>
        <taxon>Betaproteobacteria</taxon>
        <taxon>Burkholderiales</taxon>
        <taxon>Oxalobacteraceae</taxon>
        <taxon>Janthinobacterium</taxon>
    </lineage>
</organism>
<dbReference type="Pfam" id="PF13302">
    <property type="entry name" value="Acetyltransf_3"/>
    <property type="match status" value="1"/>
</dbReference>
<dbReference type="RefSeq" id="WP_273673848.1">
    <property type="nucleotide sequence ID" value="NZ_JAQQXR010000011.1"/>
</dbReference>
<sequence length="176" mass="18971">MTPLSSRELCLRPYEEGDAAAFAAAVRESVATVGRWMPWCHDGYTLADALDWFAFCARERASGAAHEFGVFSADGGELLGGAGLNQINRQHNFCNLGYWVRQSRQRRGVATRAVQALAAFGFAELALTRIEIVVAQGNAPSDAVARKAGGHFECLARNRLLVDGQPVAASVFALFP</sequence>
<name>A0ABT5K8T8_9BURK</name>
<evidence type="ECO:0000259" key="1">
    <source>
        <dbReference type="PROSITE" id="PS51186"/>
    </source>
</evidence>
<accession>A0ABT5K8T8</accession>
<proteinExistence type="predicted"/>
<dbReference type="InterPro" id="IPR051908">
    <property type="entry name" value="Ribosomal_N-acetyltransferase"/>
</dbReference>
<gene>
    <name evidence="2" type="ORF">OIK44_21640</name>
</gene>
<evidence type="ECO:0000313" key="2">
    <source>
        <dbReference type="EMBL" id="MDC8760197.1"/>
    </source>
</evidence>
<comment type="caution">
    <text evidence="2">The sequence shown here is derived from an EMBL/GenBank/DDBJ whole genome shotgun (WGS) entry which is preliminary data.</text>
</comment>
<reference evidence="2 3" key="1">
    <citation type="submission" date="2022-10" db="EMBL/GenBank/DDBJ databases">
        <title>Janthinobacterium sp. hw3 Genome sequencing.</title>
        <authorList>
            <person name="Park S."/>
        </authorList>
    </citation>
    <scope>NUCLEOTIDE SEQUENCE [LARGE SCALE GENOMIC DNA]</scope>
    <source>
        <strain evidence="3">hw3</strain>
    </source>
</reference>
<dbReference type="Gene3D" id="3.40.630.30">
    <property type="match status" value="1"/>
</dbReference>
<dbReference type="Proteomes" id="UP001221208">
    <property type="component" value="Unassembled WGS sequence"/>
</dbReference>
<keyword evidence="3" id="KW-1185">Reference proteome</keyword>
<dbReference type="PANTHER" id="PTHR43441:SF10">
    <property type="entry name" value="ACETYLTRANSFERASE"/>
    <property type="match status" value="1"/>
</dbReference>